<feature type="domain" description="Rieske" evidence="6">
    <location>
        <begin position="27"/>
        <end position="137"/>
    </location>
</feature>
<dbReference type="CDD" id="cd03479">
    <property type="entry name" value="Rieske_RO_Alpha_PhDO_like"/>
    <property type="match status" value="1"/>
</dbReference>
<dbReference type="GO" id="GO:0046872">
    <property type="term" value="F:metal ion binding"/>
    <property type="evidence" value="ECO:0007669"/>
    <property type="project" value="UniProtKB-KW"/>
</dbReference>
<dbReference type="AlphaFoldDB" id="A0A366H311"/>
<evidence type="ECO:0000256" key="5">
    <source>
        <dbReference type="ARBA" id="ARBA00023014"/>
    </source>
</evidence>
<comment type="caution">
    <text evidence="7">The sequence shown here is derived from an EMBL/GenBank/DDBJ whole genome shotgun (WGS) entry which is preliminary data.</text>
</comment>
<organism evidence="7 8">
    <name type="scientific">Eoetvoesiella caeni</name>
    <dbReference type="NCBI Taxonomy" id="645616"/>
    <lineage>
        <taxon>Bacteria</taxon>
        <taxon>Pseudomonadati</taxon>
        <taxon>Pseudomonadota</taxon>
        <taxon>Betaproteobacteria</taxon>
        <taxon>Burkholderiales</taxon>
        <taxon>Alcaligenaceae</taxon>
        <taxon>Eoetvoesiella</taxon>
    </lineage>
</organism>
<evidence type="ECO:0000256" key="4">
    <source>
        <dbReference type="ARBA" id="ARBA00023004"/>
    </source>
</evidence>
<dbReference type="GO" id="GO:0051537">
    <property type="term" value="F:2 iron, 2 sulfur cluster binding"/>
    <property type="evidence" value="ECO:0007669"/>
    <property type="project" value="UniProtKB-KW"/>
</dbReference>
<dbReference type="PANTHER" id="PTHR21266:SF59">
    <property type="entry name" value="BLR4922 PROTEIN"/>
    <property type="match status" value="1"/>
</dbReference>
<proteinExistence type="predicted"/>
<evidence type="ECO:0000256" key="3">
    <source>
        <dbReference type="ARBA" id="ARBA00023002"/>
    </source>
</evidence>
<dbReference type="SUPFAM" id="SSF55961">
    <property type="entry name" value="Bet v1-like"/>
    <property type="match status" value="1"/>
</dbReference>
<keyword evidence="3" id="KW-0560">Oxidoreductase</keyword>
<dbReference type="Pfam" id="PF00355">
    <property type="entry name" value="Rieske"/>
    <property type="match status" value="1"/>
</dbReference>
<reference evidence="7 8" key="1">
    <citation type="submission" date="2018-06" db="EMBL/GenBank/DDBJ databases">
        <title>Genomic Encyclopedia of Type Strains, Phase IV (KMG-IV): sequencing the most valuable type-strain genomes for metagenomic binning, comparative biology and taxonomic classification.</title>
        <authorList>
            <person name="Goeker M."/>
        </authorList>
    </citation>
    <scope>NUCLEOTIDE SEQUENCE [LARGE SCALE GENOMIC DNA]</scope>
    <source>
        <strain evidence="7 8">DSM 25520</strain>
    </source>
</reference>
<evidence type="ECO:0000256" key="2">
    <source>
        <dbReference type="ARBA" id="ARBA00022723"/>
    </source>
</evidence>
<keyword evidence="8" id="KW-1185">Reference proteome</keyword>
<evidence type="ECO:0000313" key="8">
    <source>
        <dbReference type="Proteomes" id="UP000253628"/>
    </source>
</evidence>
<keyword evidence="1" id="KW-0001">2Fe-2S</keyword>
<evidence type="ECO:0000259" key="6">
    <source>
        <dbReference type="PROSITE" id="PS51296"/>
    </source>
</evidence>
<accession>A0A366H311</accession>
<dbReference type="InterPro" id="IPR017941">
    <property type="entry name" value="Rieske_2Fe-2S"/>
</dbReference>
<dbReference type="InterPro" id="IPR036922">
    <property type="entry name" value="Rieske_2Fe-2S_sf"/>
</dbReference>
<keyword evidence="4" id="KW-0408">Iron</keyword>
<dbReference type="PROSITE" id="PS51296">
    <property type="entry name" value="RIESKE"/>
    <property type="match status" value="1"/>
</dbReference>
<keyword evidence="5" id="KW-0411">Iron-sulfur</keyword>
<evidence type="ECO:0000313" key="7">
    <source>
        <dbReference type="EMBL" id="RBP35440.1"/>
    </source>
</evidence>
<evidence type="ECO:0000256" key="1">
    <source>
        <dbReference type="ARBA" id="ARBA00022714"/>
    </source>
</evidence>
<dbReference type="Gene3D" id="2.102.10.10">
    <property type="entry name" value="Rieske [2Fe-2S] iron-sulphur domain"/>
    <property type="match status" value="1"/>
</dbReference>
<dbReference type="GO" id="GO:0016491">
    <property type="term" value="F:oxidoreductase activity"/>
    <property type="evidence" value="ECO:0007669"/>
    <property type="project" value="UniProtKB-KW"/>
</dbReference>
<dbReference type="SUPFAM" id="SSF50022">
    <property type="entry name" value="ISP domain"/>
    <property type="match status" value="1"/>
</dbReference>
<gene>
    <name evidence="7" type="ORF">DFR37_11744</name>
</gene>
<dbReference type="EMBL" id="QNRQ01000017">
    <property type="protein sequence ID" value="RBP35440.1"/>
    <property type="molecule type" value="Genomic_DNA"/>
</dbReference>
<protein>
    <submittedName>
        <fullName evidence="7">Rieske-like 2Fe-2S protein</fullName>
    </submittedName>
</protein>
<dbReference type="Proteomes" id="UP000253628">
    <property type="component" value="Unassembled WGS sequence"/>
</dbReference>
<name>A0A366H311_9BURK</name>
<dbReference type="InterPro" id="IPR050584">
    <property type="entry name" value="Cholesterol_7-desaturase"/>
</dbReference>
<dbReference type="InterPro" id="IPR045623">
    <property type="entry name" value="LigXa_C"/>
</dbReference>
<dbReference type="RefSeq" id="WP_170139965.1">
    <property type="nucleotide sequence ID" value="NZ_JACCEU010000013.1"/>
</dbReference>
<keyword evidence="2" id="KW-0479">Metal-binding</keyword>
<dbReference type="Pfam" id="PF19301">
    <property type="entry name" value="LigXa_C"/>
    <property type="match status" value="1"/>
</dbReference>
<sequence>MLSNEDNEILCRVGQGTPMGELFRRFWLPALLSSELPAPDCAPRRLRILGENLVAFRDSEGKVGIISAYCPHKLAPLYFGRNEENGLRCVYHGWKFDTMGKCIDIPNLPSKSNVQALKDKASITAYPAREAGGMVWVYMGPSDLTPDMPGFEWLDVEPQQNHVARWLQRTNWAQGMEGEIDSSHISFLHREFGQAGWLDPVVKVTAPIPPGTTDGAPVMTIKETPYGLVYGARRNNNSGLYLWRVTQWFVPMYSMIPNGEYPRSGRAWVPVDDYNVMVFNYTYRADRPFTSEEWDYLESGPSFPPPKEEMAVELDDGYVIDTWVPLARKENDYGLDRNRQKQVNYSGIEVVTDQDRALQENMPSAFGLGPGRIVDRSREMLVPSDIPVITARRILLKMAKQLQQGIEPAAPNDGSLYRNLSLSALAPESAFDDFLAAQSQADSEAT</sequence>
<dbReference type="PANTHER" id="PTHR21266">
    <property type="entry name" value="IRON-SULFUR DOMAIN CONTAINING PROTEIN"/>
    <property type="match status" value="1"/>
</dbReference>